<sequence>MMTNHQNQYDYSAKEISELLDITSKKLPQLITGIIQSIYSPEAASNIGKAVGSLYKELVDSGIPQDIALKMTKDYMISLKDMMSSLQFRADKTNK</sequence>
<gene>
    <name evidence="1" type="ORF">SAMN05421852_11491</name>
</gene>
<evidence type="ECO:0000313" key="2">
    <source>
        <dbReference type="Proteomes" id="UP000199545"/>
    </source>
</evidence>
<dbReference type="EMBL" id="FORR01000014">
    <property type="protein sequence ID" value="SFJ63154.1"/>
    <property type="molecule type" value="Genomic_DNA"/>
</dbReference>
<dbReference type="AlphaFoldDB" id="A0A1I3SWC6"/>
<reference evidence="1 2" key="1">
    <citation type="submission" date="2016-10" db="EMBL/GenBank/DDBJ databases">
        <authorList>
            <person name="de Groot N.N."/>
        </authorList>
    </citation>
    <scope>NUCLEOTIDE SEQUENCE [LARGE SCALE GENOMIC DNA]</scope>
    <source>
        <strain evidence="1 2">DSM 44778</strain>
    </source>
</reference>
<protein>
    <submittedName>
        <fullName evidence="1">Uncharacterized protein</fullName>
    </submittedName>
</protein>
<organism evidence="1 2">
    <name type="scientific">Thermoflavimicrobium dichotomicum</name>
    <dbReference type="NCBI Taxonomy" id="46223"/>
    <lineage>
        <taxon>Bacteria</taxon>
        <taxon>Bacillati</taxon>
        <taxon>Bacillota</taxon>
        <taxon>Bacilli</taxon>
        <taxon>Bacillales</taxon>
        <taxon>Thermoactinomycetaceae</taxon>
        <taxon>Thermoflavimicrobium</taxon>
    </lineage>
</organism>
<dbReference type="RefSeq" id="WP_139203326.1">
    <property type="nucleotide sequence ID" value="NZ_FORR01000014.1"/>
</dbReference>
<dbReference type="STRING" id="46223.SAMN05421852_11491"/>
<name>A0A1I3SWC6_9BACL</name>
<dbReference type="OrthoDB" id="2679957at2"/>
<dbReference type="Proteomes" id="UP000199545">
    <property type="component" value="Unassembled WGS sequence"/>
</dbReference>
<evidence type="ECO:0000313" key="1">
    <source>
        <dbReference type="EMBL" id="SFJ63154.1"/>
    </source>
</evidence>
<accession>A0A1I3SWC6</accession>
<proteinExistence type="predicted"/>
<keyword evidence="2" id="KW-1185">Reference proteome</keyword>